<feature type="transmembrane region" description="Helical" evidence="6">
    <location>
        <begin position="409"/>
        <end position="431"/>
    </location>
</feature>
<sequence>MAEAKCEKATSSGTTPDIGDMVEVKGNDALRLAEMGYSQEMKRQFSRISLLGVCFSIANSWFGISASMITGISSGGTALSIYGIPLIALVSTCVGITLSELASAMPNSGGQYFWAHQLAPRKYARVASFATGYLSWAGSIFTSASIALSLATIILGMWQMGHPSFVIKSWHTVIAYDLVNLLAYIFNTYERILPGMAKVSLYTSLISFLIIIITVPATSHNFSTARAVFAHFANSTGWSSDAIAFFVGLINPNWTFACLDSATHLAEEIPHPETNIPFAILGTVVLGFVTSWPYVIAIFFSVTDLEAIINTATGSPTLELYYQALGNKAGAIVLEALVLATGLGCLIASHTWQSRLCWSFARDKGIMFHQWLSTIPQQNQVPMNAHTLSCGIVAVVGLLYLGSATAFNSMVSACIVLLYGSYAIPVSSMLYKGRRNIEHGPFWLGWFGLVCNVVVLLWTAFTLVIYAFPASYPVTSSSFNYVIVVYVVVAVIAISDWFARGRKEYRA</sequence>
<keyword evidence="4 6" id="KW-1133">Transmembrane helix</keyword>
<evidence type="ECO:0000256" key="4">
    <source>
        <dbReference type="ARBA" id="ARBA00022989"/>
    </source>
</evidence>
<evidence type="ECO:0000313" key="8">
    <source>
        <dbReference type="Proteomes" id="UP000248423"/>
    </source>
</evidence>
<accession>A0A319ELS3</accession>
<proteinExistence type="predicted"/>
<feature type="transmembrane region" description="Helical" evidence="6">
    <location>
        <begin position="201"/>
        <end position="222"/>
    </location>
</feature>
<evidence type="ECO:0000256" key="5">
    <source>
        <dbReference type="ARBA" id="ARBA00023136"/>
    </source>
</evidence>
<name>A0A319ELS3_ASPSB</name>
<dbReference type="GO" id="GO:0016020">
    <property type="term" value="C:membrane"/>
    <property type="evidence" value="ECO:0007669"/>
    <property type="project" value="UniProtKB-SubCell"/>
</dbReference>
<dbReference type="InterPro" id="IPR002293">
    <property type="entry name" value="AA/rel_permease1"/>
</dbReference>
<keyword evidence="2" id="KW-0813">Transport</keyword>
<gene>
    <name evidence="7" type="ORF">BO78DRAFT_446150</name>
</gene>
<dbReference type="PANTHER" id="PTHR45649:SF7">
    <property type="entry name" value="CHOLINE TRANSPORT PROTEIN"/>
    <property type="match status" value="1"/>
</dbReference>
<feature type="transmembrane region" description="Helical" evidence="6">
    <location>
        <begin position="278"/>
        <end position="300"/>
    </location>
</feature>
<evidence type="ECO:0000313" key="7">
    <source>
        <dbReference type="EMBL" id="PYI11242.1"/>
    </source>
</evidence>
<organism evidence="7 8">
    <name type="scientific">Aspergillus sclerotiicarbonarius (strain CBS 121057 / IBT 28362)</name>
    <dbReference type="NCBI Taxonomy" id="1448318"/>
    <lineage>
        <taxon>Eukaryota</taxon>
        <taxon>Fungi</taxon>
        <taxon>Dikarya</taxon>
        <taxon>Ascomycota</taxon>
        <taxon>Pezizomycotina</taxon>
        <taxon>Eurotiomycetes</taxon>
        <taxon>Eurotiomycetidae</taxon>
        <taxon>Eurotiales</taxon>
        <taxon>Aspergillaceae</taxon>
        <taxon>Aspergillus</taxon>
        <taxon>Aspergillus subgen. Circumdati</taxon>
    </lineage>
</organism>
<dbReference type="Pfam" id="PF13520">
    <property type="entry name" value="AA_permease_2"/>
    <property type="match status" value="1"/>
</dbReference>
<evidence type="ECO:0000256" key="1">
    <source>
        <dbReference type="ARBA" id="ARBA00004141"/>
    </source>
</evidence>
<keyword evidence="8" id="KW-1185">Reference proteome</keyword>
<feature type="transmembrane region" description="Helical" evidence="6">
    <location>
        <begin position="329"/>
        <end position="352"/>
    </location>
</feature>
<reference evidence="7 8" key="1">
    <citation type="submission" date="2018-02" db="EMBL/GenBank/DDBJ databases">
        <title>The genomes of Aspergillus section Nigri reveals drivers in fungal speciation.</title>
        <authorList>
            <consortium name="DOE Joint Genome Institute"/>
            <person name="Vesth T.C."/>
            <person name="Nybo J."/>
            <person name="Theobald S."/>
            <person name="Brandl J."/>
            <person name="Frisvad J.C."/>
            <person name="Nielsen K.F."/>
            <person name="Lyhne E.K."/>
            <person name="Kogle M.E."/>
            <person name="Kuo A."/>
            <person name="Riley R."/>
            <person name="Clum A."/>
            <person name="Nolan M."/>
            <person name="Lipzen A."/>
            <person name="Salamov A."/>
            <person name="Henrissat B."/>
            <person name="Wiebenga A."/>
            <person name="De vries R.P."/>
            <person name="Grigoriev I.V."/>
            <person name="Mortensen U.H."/>
            <person name="Andersen M.R."/>
            <person name="Baker S.E."/>
        </authorList>
    </citation>
    <scope>NUCLEOTIDE SEQUENCE [LARGE SCALE GENOMIC DNA]</scope>
    <source>
        <strain evidence="7 8">CBS 121057</strain>
    </source>
</reference>
<dbReference type="OrthoDB" id="3257095at2759"/>
<dbReference type="EMBL" id="KZ826318">
    <property type="protein sequence ID" value="PYI11242.1"/>
    <property type="molecule type" value="Genomic_DNA"/>
</dbReference>
<dbReference type="STRING" id="1448318.A0A319ELS3"/>
<dbReference type="GO" id="GO:0015101">
    <property type="term" value="F:organic cation transmembrane transporter activity"/>
    <property type="evidence" value="ECO:0007669"/>
    <property type="project" value="UniProtKB-ARBA"/>
</dbReference>
<protein>
    <submittedName>
        <fullName evidence="7">Choline transport protein</fullName>
    </submittedName>
</protein>
<dbReference type="VEuPathDB" id="FungiDB:BO78DRAFT_446150"/>
<keyword evidence="5 6" id="KW-0472">Membrane</keyword>
<dbReference type="Proteomes" id="UP000248423">
    <property type="component" value="Unassembled WGS sequence"/>
</dbReference>
<evidence type="ECO:0000256" key="6">
    <source>
        <dbReference type="SAM" id="Phobius"/>
    </source>
</evidence>
<dbReference type="Gene3D" id="1.20.1740.10">
    <property type="entry name" value="Amino acid/polyamine transporter I"/>
    <property type="match status" value="1"/>
</dbReference>
<feature type="transmembrane region" description="Helical" evidence="6">
    <location>
        <begin position="133"/>
        <end position="158"/>
    </location>
</feature>
<dbReference type="PIRSF" id="PIRSF006060">
    <property type="entry name" value="AA_transporter"/>
    <property type="match status" value="1"/>
</dbReference>
<feature type="transmembrane region" description="Helical" evidence="6">
    <location>
        <begin position="48"/>
        <end position="73"/>
    </location>
</feature>
<evidence type="ECO:0000256" key="3">
    <source>
        <dbReference type="ARBA" id="ARBA00022692"/>
    </source>
</evidence>
<feature type="transmembrane region" description="Helical" evidence="6">
    <location>
        <begin position="479"/>
        <end position="499"/>
    </location>
</feature>
<evidence type="ECO:0000256" key="2">
    <source>
        <dbReference type="ARBA" id="ARBA00022448"/>
    </source>
</evidence>
<dbReference type="PANTHER" id="PTHR45649">
    <property type="entry name" value="AMINO-ACID PERMEASE BAT1"/>
    <property type="match status" value="1"/>
</dbReference>
<feature type="transmembrane region" description="Helical" evidence="6">
    <location>
        <begin position="443"/>
        <end position="467"/>
    </location>
</feature>
<feature type="transmembrane region" description="Helical" evidence="6">
    <location>
        <begin position="385"/>
        <end position="403"/>
    </location>
</feature>
<dbReference type="AlphaFoldDB" id="A0A319ELS3"/>
<keyword evidence="3 6" id="KW-0812">Transmembrane</keyword>
<feature type="transmembrane region" description="Helical" evidence="6">
    <location>
        <begin position="170"/>
        <end position="189"/>
    </location>
</feature>
<feature type="transmembrane region" description="Helical" evidence="6">
    <location>
        <begin position="79"/>
        <end position="98"/>
    </location>
</feature>
<dbReference type="FunFam" id="1.20.1740.10:FF:000046">
    <property type="entry name" value="Amino-acid permease, putative"/>
    <property type="match status" value="1"/>
</dbReference>
<comment type="subcellular location">
    <subcellularLocation>
        <location evidence="1">Membrane</location>
        <topology evidence="1">Multi-pass membrane protein</topology>
    </subcellularLocation>
</comment>